<gene>
    <name evidence="1" type="ORF">V2E26_01855</name>
</gene>
<evidence type="ECO:0008006" key="3">
    <source>
        <dbReference type="Google" id="ProtNLM"/>
    </source>
</evidence>
<dbReference type="Proteomes" id="UP001431935">
    <property type="component" value="Chromosome"/>
</dbReference>
<sequence length="324" mass="38379">MNNLDYFLYSLNHEEQIIDFDRPGGVVVINKNKDEEENNLVVSNLKLLNYIEEYKNIINISKTNNERKVEILNNIISILENVENINYSPFCSYFQVLNYSYYQFKNKNTLPHSDKLSLIDKIVRLYIQNRHEIYKFHGYSNIVLQVMSDISSSRRKSNIGIEKIESFLKPLGFKKTNELEDFKKMKLSYILPDKGQLNLFNYILKEESISFKFRENREFKNPDILIKVNEHIFLIEHKIINGSGGAQNLELNEIIEFIKYNEENKNFHYVSCLDGNFFSKFKNSNEPKVVEQLKNVKNNLKICKNNFFVNNKGLMKLIFNYIDL</sequence>
<dbReference type="RefSeq" id="WP_330463172.1">
    <property type="nucleotide sequence ID" value="NZ_CP143578.1"/>
</dbReference>
<organism evidence="1 2">
    <name type="scientific">Metamycoplasma gateae</name>
    <dbReference type="NCBI Taxonomy" id="35769"/>
    <lineage>
        <taxon>Bacteria</taxon>
        <taxon>Bacillati</taxon>
        <taxon>Mycoplasmatota</taxon>
        <taxon>Mycoplasmoidales</taxon>
        <taxon>Metamycoplasmataceae</taxon>
        <taxon>Metamycoplasma</taxon>
    </lineage>
</organism>
<protein>
    <recommendedName>
        <fullName evidence="3">Restriction endonuclease</fullName>
    </recommendedName>
</protein>
<accession>A0ABZ2ALW1</accession>
<name>A0ABZ2ALW1_9BACT</name>
<evidence type="ECO:0000313" key="2">
    <source>
        <dbReference type="Proteomes" id="UP001431935"/>
    </source>
</evidence>
<evidence type="ECO:0000313" key="1">
    <source>
        <dbReference type="EMBL" id="WVN21141.1"/>
    </source>
</evidence>
<proteinExistence type="predicted"/>
<dbReference type="EMBL" id="CP143578">
    <property type="protein sequence ID" value="WVN21141.1"/>
    <property type="molecule type" value="Genomic_DNA"/>
</dbReference>
<keyword evidence="2" id="KW-1185">Reference proteome</keyword>
<reference evidence="1" key="1">
    <citation type="submission" date="2024-01" db="EMBL/GenBank/DDBJ databases">
        <title>Complete genome sequence of Mycoplasma gateae strain 3700.</title>
        <authorList>
            <person name="Spergser J."/>
        </authorList>
    </citation>
    <scope>NUCLEOTIDE SEQUENCE [LARGE SCALE GENOMIC DNA]</scope>
    <source>
        <strain evidence="1">3700</strain>
    </source>
</reference>